<name>J0LFA0_AURST</name>
<dbReference type="Proteomes" id="UP000006514">
    <property type="component" value="Unassembled WGS sequence"/>
</dbReference>
<dbReference type="FunCoup" id="J0LFA0">
    <property type="interactions" value="62"/>
</dbReference>
<gene>
    <name evidence="4" type="ORF">AURDEDRAFT_92875</name>
</gene>
<dbReference type="Pfam" id="PF10273">
    <property type="entry name" value="WGG"/>
    <property type="match status" value="1"/>
</dbReference>
<keyword evidence="2" id="KW-0698">rRNA processing</keyword>
<keyword evidence="5" id="KW-1185">Reference proteome</keyword>
<comment type="similarity">
    <text evidence="1">Belongs to the TSR2 family.</text>
</comment>
<sequence length="190" mass="20604">MSDAPPPAATVLFARGVIAILNAWPVLRLAVEQAWGGAESAAKRRWLAGEIVDAFESASAAHSPDAPYVEEMLLQVLQDEFEVVVDDDSSADVAKQIVQLWAGGDVQQSAVDALEAAEQRARGKRVVAQQGVGNSDDEWDDTDDESGDEDGDDQDEAPQLVDRSTERQREEPEVDDEGFTVVKRGNRSAR</sequence>
<accession>J0LFA0</accession>
<dbReference type="KEGG" id="adl:AURDEDRAFT_92875"/>
<evidence type="ECO:0000256" key="2">
    <source>
        <dbReference type="ARBA" id="ARBA00022552"/>
    </source>
</evidence>
<evidence type="ECO:0008006" key="6">
    <source>
        <dbReference type="Google" id="ProtNLM"/>
    </source>
</evidence>
<dbReference type="EMBL" id="JH687874">
    <property type="protein sequence ID" value="EJD35946.1"/>
    <property type="molecule type" value="Genomic_DNA"/>
</dbReference>
<dbReference type="OrthoDB" id="263560at2759"/>
<feature type="region of interest" description="Disordered" evidence="3">
    <location>
        <begin position="122"/>
        <end position="190"/>
    </location>
</feature>
<evidence type="ECO:0000313" key="5">
    <source>
        <dbReference type="Proteomes" id="UP000006514"/>
    </source>
</evidence>
<dbReference type="InParanoid" id="J0LFA0"/>
<protein>
    <recommendedName>
        <fullName evidence="6">Pre-rRNA-processing protein TSR2</fullName>
    </recommendedName>
</protein>
<dbReference type="AlphaFoldDB" id="J0LFA0"/>
<proteinExistence type="inferred from homology"/>
<evidence type="ECO:0000313" key="4">
    <source>
        <dbReference type="EMBL" id="EJD35946.1"/>
    </source>
</evidence>
<dbReference type="InterPro" id="IPR019398">
    <property type="entry name" value="Pre-rRNA_process_TSR2"/>
</dbReference>
<dbReference type="GO" id="GO:0006364">
    <property type="term" value="P:rRNA processing"/>
    <property type="evidence" value="ECO:0007669"/>
    <property type="project" value="UniProtKB-KW"/>
</dbReference>
<feature type="compositionally biased region" description="Acidic residues" evidence="3">
    <location>
        <begin position="135"/>
        <end position="156"/>
    </location>
</feature>
<dbReference type="eggNOG" id="KOG4032">
    <property type="taxonomic scope" value="Eukaryota"/>
</dbReference>
<dbReference type="PANTHER" id="PTHR21250">
    <property type="entry name" value="PRE-RRNA-PROCESSING PROTEIN TSR2 HOMOLOG"/>
    <property type="match status" value="1"/>
</dbReference>
<evidence type="ECO:0000256" key="1">
    <source>
        <dbReference type="ARBA" id="ARBA00006524"/>
    </source>
</evidence>
<reference evidence="5" key="1">
    <citation type="journal article" date="2012" name="Science">
        <title>The Paleozoic origin of enzymatic lignin decomposition reconstructed from 31 fungal genomes.</title>
        <authorList>
            <person name="Floudas D."/>
            <person name="Binder M."/>
            <person name="Riley R."/>
            <person name="Barry K."/>
            <person name="Blanchette R.A."/>
            <person name="Henrissat B."/>
            <person name="Martinez A.T."/>
            <person name="Otillar R."/>
            <person name="Spatafora J.W."/>
            <person name="Yadav J.S."/>
            <person name="Aerts A."/>
            <person name="Benoit I."/>
            <person name="Boyd A."/>
            <person name="Carlson A."/>
            <person name="Copeland A."/>
            <person name="Coutinho P.M."/>
            <person name="de Vries R.P."/>
            <person name="Ferreira P."/>
            <person name="Findley K."/>
            <person name="Foster B."/>
            <person name="Gaskell J."/>
            <person name="Glotzer D."/>
            <person name="Gorecki P."/>
            <person name="Heitman J."/>
            <person name="Hesse C."/>
            <person name="Hori C."/>
            <person name="Igarashi K."/>
            <person name="Jurgens J.A."/>
            <person name="Kallen N."/>
            <person name="Kersten P."/>
            <person name="Kohler A."/>
            <person name="Kuees U."/>
            <person name="Kumar T.K.A."/>
            <person name="Kuo A."/>
            <person name="LaButti K."/>
            <person name="Larrondo L.F."/>
            <person name="Lindquist E."/>
            <person name="Ling A."/>
            <person name="Lombard V."/>
            <person name="Lucas S."/>
            <person name="Lundell T."/>
            <person name="Martin R."/>
            <person name="McLaughlin D.J."/>
            <person name="Morgenstern I."/>
            <person name="Morin E."/>
            <person name="Murat C."/>
            <person name="Nagy L.G."/>
            <person name="Nolan M."/>
            <person name="Ohm R.A."/>
            <person name="Patyshakuliyeva A."/>
            <person name="Rokas A."/>
            <person name="Ruiz-Duenas F.J."/>
            <person name="Sabat G."/>
            <person name="Salamov A."/>
            <person name="Samejima M."/>
            <person name="Schmutz J."/>
            <person name="Slot J.C."/>
            <person name="St John F."/>
            <person name="Stenlid J."/>
            <person name="Sun H."/>
            <person name="Sun S."/>
            <person name="Syed K."/>
            <person name="Tsang A."/>
            <person name="Wiebenga A."/>
            <person name="Young D."/>
            <person name="Pisabarro A."/>
            <person name="Eastwood D.C."/>
            <person name="Martin F."/>
            <person name="Cullen D."/>
            <person name="Grigoriev I.V."/>
            <person name="Hibbett D.S."/>
        </authorList>
    </citation>
    <scope>NUCLEOTIDE SEQUENCE [LARGE SCALE GENOMIC DNA]</scope>
    <source>
        <strain evidence="5">TFB10046</strain>
    </source>
</reference>
<organism evidence="4 5">
    <name type="scientific">Auricularia subglabra (strain TFB-10046 / SS5)</name>
    <name type="common">White-rot fungus</name>
    <name type="synonym">Auricularia delicata (strain TFB10046)</name>
    <dbReference type="NCBI Taxonomy" id="717982"/>
    <lineage>
        <taxon>Eukaryota</taxon>
        <taxon>Fungi</taxon>
        <taxon>Dikarya</taxon>
        <taxon>Basidiomycota</taxon>
        <taxon>Agaricomycotina</taxon>
        <taxon>Agaricomycetes</taxon>
        <taxon>Auriculariales</taxon>
        <taxon>Auriculariaceae</taxon>
        <taxon>Auricularia</taxon>
    </lineage>
</organism>
<evidence type="ECO:0000256" key="3">
    <source>
        <dbReference type="SAM" id="MobiDB-lite"/>
    </source>
</evidence>
<dbReference type="OMA" id="LAKDEWF"/>